<proteinExistence type="predicted"/>
<organism evidence="1 2">
    <name type="scientific">Fusarium decemcellulare</name>
    <dbReference type="NCBI Taxonomy" id="57161"/>
    <lineage>
        <taxon>Eukaryota</taxon>
        <taxon>Fungi</taxon>
        <taxon>Dikarya</taxon>
        <taxon>Ascomycota</taxon>
        <taxon>Pezizomycotina</taxon>
        <taxon>Sordariomycetes</taxon>
        <taxon>Hypocreomycetidae</taxon>
        <taxon>Hypocreales</taxon>
        <taxon>Nectriaceae</taxon>
        <taxon>Fusarium</taxon>
        <taxon>Fusarium decemcellulare species complex</taxon>
    </lineage>
</organism>
<accession>A0ACC1SY24</accession>
<name>A0ACC1SY24_9HYPO</name>
<protein>
    <submittedName>
        <fullName evidence="1">Uncharacterized protein</fullName>
    </submittedName>
</protein>
<sequence>MALIKNVMVVGATGNVGPHVISALLERSFQVTILSRITSSHPLPAQVTEIKTDYTPASLEQVLQGQDAVICTLGYAGLEKQLDLVDAAEKAGVKRFIPSEFGSPKGTKDIPEYTNLLQNKLKIVQYLQQKAENNPQFSWCAFTTGTFLDRALLTFPDFGFDVRKERATIFDSGNEPFTAMTIHSIGKPVAASLSFDKLDDTKNRYVGISSLKVTQNEVLAAFEKETGRSWDVNRKNTADVLAEAKNKMANGDFKGGYVGFMIAQMFEDNAGRAAVDGRDNILLGTPQEKLEDLIKLVLSQI</sequence>
<comment type="caution">
    <text evidence="1">The sequence shown here is derived from an EMBL/GenBank/DDBJ whole genome shotgun (WGS) entry which is preliminary data.</text>
</comment>
<evidence type="ECO:0000313" key="2">
    <source>
        <dbReference type="Proteomes" id="UP001148629"/>
    </source>
</evidence>
<evidence type="ECO:0000313" key="1">
    <source>
        <dbReference type="EMBL" id="KAJ3548353.1"/>
    </source>
</evidence>
<dbReference type="Proteomes" id="UP001148629">
    <property type="component" value="Unassembled WGS sequence"/>
</dbReference>
<keyword evidence="2" id="KW-1185">Reference proteome</keyword>
<dbReference type="EMBL" id="JANRMS010000051">
    <property type="protein sequence ID" value="KAJ3548353.1"/>
    <property type="molecule type" value="Genomic_DNA"/>
</dbReference>
<reference evidence="1" key="1">
    <citation type="submission" date="2022-08" db="EMBL/GenBank/DDBJ databases">
        <title>Genome Sequence of Fusarium decemcellulare.</title>
        <authorList>
            <person name="Buettner E."/>
        </authorList>
    </citation>
    <scope>NUCLEOTIDE SEQUENCE</scope>
    <source>
        <strain evidence="1">Babe19</strain>
    </source>
</reference>
<gene>
    <name evidence="1" type="ORF">NM208_g1055</name>
</gene>